<dbReference type="Proteomes" id="UP001431963">
    <property type="component" value="Unassembled WGS sequence"/>
</dbReference>
<feature type="domain" description="HTH lysR-type" evidence="5">
    <location>
        <begin position="1"/>
        <end position="59"/>
    </location>
</feature>
<keyword evidence="4" id="KW-0804">Transcription</keyword>
<dbReference type="EMBL" id="JBALHR010000006">
    <property type="protein sequence ID" value="MEH7828737.1"/>
    <property type="molecule type" value="Genomic_DNA"/>
</dbReference>
<evidence type="ECO:0000256" key="2">
    <source>
        <dbReference type="ARBA" id="ARBA00023015"/>
    </source>
</evidence>
<comment type="similarity">
    <text evidence="1">Belongs to the LysR transcriptional regulatory family.</text>
</comment>
<keyword evidence="3" id="KW-0238">DNA-binding</keyword>
<keyword evidence="2" id="KW-0805">Transcription regulation</keyword>
<evidence type="ECO:0000256" key="4">
    <source>
        <dbReference type="ARBA" id="ARBA00023163"/>
    </source>
</evidence>
<organism evidence="6 7">
    <name type="scientific">Gemmobacter denitrificans</name>
    <dbReference type="NCBI Taxonomy" id="3123040"/>
    <lineage>
        <taxon>Bacteria</taxon>
        <taxon>Pseudomonadati</taxon>
        <taxon>Pseudomonadota</taxon>
        <taxon>Alphaproteobacteria</taxon>
        <taxon>Rhodobacterales</taxon>
        <taxon>Paracoccaceae</taxon>
        <taxon>Gemmobacter</taxon>
    </lineage>
</organism>
<evidence type="ECO:0000313" key="7">
    <source>
        <dbReference type="Proteomes" id="UP001431963"/>
    </source>
</evidence>
<evidence type="ECO:0000256" key="3">
    <source>
        <dbReference type="ARBA" id="ARBA00023125"/>
    </source>
</evidence>
<dbReference type="Pfam" id="PF00126">
    <property type="entry name" value="HTH_1"/>
    <property type="match status" value="1"/>
</dbReference>
<dbReference type="InterPro" id="IPR036388">
    <property type="entry name" value="WH-like_DNA-bd_sf"/>
</dbReference>
<evidence type="ECO:0000259" key="5">
    <source>
        <dbReference type="PROSITE" id="PS50931"/>
    </source>
</evidence>
<dbReference type="InterPro" id="IPR058163">
    <property type="entry name" value="LysR-type_TF_proteobact-type"/>
</dbReference>
<dbReference type="PROSITE" id="PS50931">
    <property type="entry name" value="HTH_LYSR"/>
    <property type="match status" value="1"/>
</dbReference>
<dbReference type="SUPFAM" id="SSF53850">
    <property type="entry name" value="Periplasmic binding protein-like II"/>
    <property type="match status" value="1"/>
</dbReference>
<comment type="caution">
    <text evidence="6">The sequence shown here is derived from an EMBL/GenBank/DDBJ whole genome shotgun (WGS) entry which is preliminary data.</text>
</comment>
<dbReference type="Pfam" id="PF03466">
    <property type="entry name" value="LysR_substrate"/>
    <property type="match status" value="1"/>
</dbReference>
<dbReference type="CDD" id="cd08472">
    <property type="entry name" value="PBP2_CrgA_like_3"/>
    <property type="match status" value="1"/>
</dbReference>
<dbReference type="PANTHER" id="PTHR30537:SF72">
    <property type="entry name" value="LYSR FAMILY TRANSCRIPTIONAL REGULATOR"/>
    <property type="match status" value="1"/>
</dbReference>
<dbReference type="InterPro" id="IPR005119">
    <property type="entry name" value="LysR_subst-bd"/>
</dbReference>
<name>A0ABU8BVK6_9RHOB</name>
<dbReference type="Gene3D" id="3.40.190.290">
    <property type="match status" value="1"/>
</dbReference>
<dbReference type="SUPFAM" id="SSF46785">
    <property type="entry name" value="Winged helix' DNA-binding domain"/>
    <property type="match status" value="1"/>
</dbReference>
<protein>
    <submittedName>
        <fullName evidence="6">LysR family transcriptional regulator</fullName>
    </submittedName>
</protein>
<dbReference type="InterPro" id="IPR000847">
    <property type="entry name" value="LysR_HTH_N"/>
</dbReference>
<gene>
    <name evidence="6" type="ORF">V6590_11285</name>
</gene>
<dbReference type="PANTHER" id="PTHR30537">
    <property type="entry name" value="HTH-TYPE TRANSCRIPTIONAL REGULATOR"/>
    <property type="match status" value="1"/>
</dbReference>
<proteinExistence type="inferred from homology"/>
<evidence type="ECO:0000313" key="6">
    <source>
        <dbReference type="EMBL" id="MEH7828737.1"/>
    </source>
</evidence>
<dbReference type="RefSeq" id="WP_335422993.1">
    <property type="nucleotide sequence ID" value="NZ_JBALHR010000006.1"/>
</dbReference>
<keyword evidence="7" id="KW-1185">Reference proteome</keyword>
<evidence type="ECO:0000256" key="1">
    <source>
        <dbReference type="ARBA" id="ARBA00009437"/>
    </source>
</evidence>
<dbReference type="InterPro" id="IPR036390">
    <property type="entry name" value="WH_DNA-bd_sf"/>
</dbReference>
<reference evidence="6" key="1">
    <citation type="submission" date="2024-02" db="EMBL/GenBank/DDBJ databases">
        <title>Genome sequences of strain Gemmobacter sp. JM10B15.</title>
        <authorList>
            <person name="Zhang M."/>
        </authorList>
    </citation>
    <scope>NUCLEOTIDE SEQUENCE</scope>
    <source>
        <strain evidence="6">JM10B15</strain>
    </source>
</reference>
<dbReference type="Gene3D" id="1.10.10.10">
    <property type="entry name" value="Winged helix-like DNA-binding domain superfamily/Winged helix DNA-binding domain"/>
    <property type="match status" value="1"/>
</dbReference>
<sequence length="319" mass="35420">MDRIDLYRIFVRVIEARSFTRAADTLQLPRSSVSAAIAELEARLGTRLLHRTTRTVTPTDEGEMFLERCLPFLADCDEMETMFRSGARRMEGRIRVNVPGRIGRLIVAPALSEFLEQWPGLQIELGVTDRAVDLVGDGVDCALRVGPLADSRLRARKVGDIQQINVASPAYLARYGKPRSPTELDQHWQVAYASPSTGRIDDWEWMAVGRLHSRPVPWKVSTNNAEGYIAAALAGQGLIQIPAYDVALHLAAGELIEVMPEARPGPLPMHLVFPASPRTPPRVSIFVGWLEAILKRKLMIKGQKTQQDLDDGAAQIKRS</sequence>
<accession>A0ABU8BVK6</accession>